<sequence length="299" mass="33168">MTDSMILGEVEITRVFEQRTAAMPRESVFPDSAQHWQDNRDLLVPDFWQPDTDQVLFSMQTWVLRSGGRTILVDTGIGNNKERPYMPLFAHLDTDYLGNLARAGVRPEDVDVVVCTHVHGDHVGWNTRLVDREWVPTFPNARYVFSRADFDYWNPDNARTTRSGRRMQNVFEDSVAPVHRAGQTVLWEEQYEIDGALRLTPAPGHTPGSAVLTLRSGTDQAVFVGDMLHSPVQLAVPDCGPSFDEAPAQAADTRRRVLGWAADNTALVLPAHFPGTGAAEVRRAGTGFAVQSWAGFSPA</sequence>
<dbReference type="SMART" id="SM00849">
    <property type="entry name" value="Lactamase_B"/>
    <property type="match status" value="1"/>
</dbReference>
<name>A0ABR6BDN8_9PSEU</name>
<dbReference type="EMBL" id="JACJID010000002">
    <property type="protein sequence ID" value="MBA8924831.1"/>
    <property type="molecule type" value="Genomic_DNA"/>
</dbReference>
<dbReference type="Gene3D" id="3.60.15.10">
    <property type="entry name" value="Ribonuclease Z/Hydroxyacylglutathione hydrolase-like"/>
    <property type="match status" value="1"/>
</dbReference>
<dbReference type="PANTHER" id="PTHR42978">
    <property type="entry name" value="QUORUM-QUENCHING LACTONASE YTNP-RELATED-RELATED"/>
    <property type="match status" value="1"/>
</dbReference>
<gene>
    <name evidence="6" type="ORF">BC739_002030</name>
</gene>
<accession>A0ABR6BDN8</accession>
<keyword evidence="3" id="KW-0378">Hydrolase</keyword>
<comment type="similarity">
    <text evidence="1">Belongs to the metallo-beta-lactamase superfamily.</text>
</comment>
<keyword evidence="2" id="KW-0479">Metal-binding</keyword>
<dbReference type="RefSeq" id="WP_318296146.1">
    <property type="nucleotide sequence ID" value="NZ_BAAABQ010000010.1"/>
</dbReference>
<proteinExistence type="inferred from homology"/>
<dbReference type="SUPFAM" id="SSF56281">
    <property type="entry name" value="Metallo-hydrolase/oxidoreductase"/>
    <property type="match status" value="1"/>
</dbReference>
<dbReference type="Proteomes" id="UP000517916">
    <property type="component" value="Unassembled WGS sequence"/>
</dbReference>
<dbReference type="InterPro" id="IPR036866">
    <property type="entry name" value="RibonucZ/Hydroxyglut_hydro"/>
</dbReference>
<dbReference type="Pfam" id="PF00753">
    <property type="entry name" value="Lactamase_B"/>
    <property type="match status" value="1"/>
</dbReference>
<evidence type="ECO:0000256" key="2">
    <source>
        <dbReference type="ARBA" id="ARBA00022723"/>
    </source>
</evidence>
<dbReference type="PANTHER" id="PTHR42978:SF6">
    <property type="entry name" value="QUORUM-QUENCHING LACTONASE YTNP-RELATED"/>
    <property type="match status" value="1"/>
</dbReference>
<evidence type="ECO:0000256" key="1">
    <source>
        <dbReference type="ARBA" id="ARBA00007749"/>
    </source>
</evidence>
<evidence type="ECO:0000313" key="7">
    <source>
        <dbReference type="Proteomes" id="UP000517916"/>
    </source>
</evidence>
<evidence type="ECO:0000256" key="4">
    <source>
        <dbReference type="ARBA" id="ARBA00022833"/>
    </source>
</evidence>
<comment type="caution">
    <text evidence="6">The sequence shown here is derived from an EMBL/GenBank/DDBJ whole genome shotgun (WGS) entry which is preliminary data.</text>
</comment>
<evidence type="ECO:0000256" key="3">
    <source>
        <dbReference type="ARBA" id="ARBA00022801"/>
    </source>
</evidence>
<feature type="domain" description="Metallo-beta-lactamase" evidence="5">
    <location>
        <begin position="58"/>
        <end position="272"/>
    </location>
</feature>
<organism evidence="6 7">
    <name type="scientific">Kutzneria viridogrisea</name>
    <dbReference type="NCBI Taxonomy" id="47990"/>
    <lineage>
        <taxon>Bacteria</taxon>
        <taxon>Bacillati</taxon>
        <taxon>Actinomycetota</taxon>
        <taxon>Actinomycetes</taxon>
        <taxon>Pseudonocardiales</taxon>
        <taxon>Pseudonocardiaceae</taxon>
        <taxon>Kutzneria</taxon>
    </lineage>
</organism>
<evidence type="ECO:0000313" key="6">
    <source>
        <dbReference type="EMBL" id="MBA8924831.1"/>
    </source>
</evidence>
<dbReference type="CDD" id="cd16277">
    <property type="entry name" value="metallo-hydrolase-like_MBL-fold"/>
    <property type="match status" value="1"/>
</dbReference>
<keyword evidence="7" id="KW-1185">Reference proteome</keyword>
<evidence type="ECO:0000259" key="5">
    <source>
        <dbReference type="SMART" id="SM00849"/>
    </source>
</evidence>
<keyword evidence="4" id="KW-0862">Zinc</keyword>
<reference evidence="6 7" key="1">
    <citation type="submission" date="2020-08" db="EMBL/GenBank/DDBJ databases">
        <title>Genomic Encyclopedia of Archaeal and Bacterial Type Strains, Phase II (KMG-II): from individual species to whole genera.</title>
        <authorList>
            <person name="Goeker M."/>
        </authorList>
    </citation>
    <scope>NUCLEOTIDE SEQUENCE [LARGE SCALE GENOMIC DNA]</scope>
    <source>
        <strain evidence="6 7">DSM 43850</strain>
    </source>
</reference>
<dbReference type="InterPro" id="IPR051013">
    <property type="entry name" value="MBL_superfamily_lactonases"/>
</dbReference>
<protein>
    <submittedName>
        <fullName evidence="6">Glyoxylase-like metal-dependent hydrolase (Beta-lactamase superfamily II)</fullName>
    </submittedName>
</protein>
<dbReference type="InterPro" id="IPR001279">
    <property type="entry name" value="Metallo-B-lactamas"/>
</dbReference>